<dbReference type="CDD" id="cd01918">
    <property type="entry name" value="HprK_C"/>
    <property type="match status" value="1"/>
</dbReference>
<keyword evidence="7 14" id="KW-0547">Nucleotide-binding</keyword>
<evidence type="ECO:0000256" key="9">
    <source>
        <dbReference type="ARBA" id="ARBA00022840"/>
    </source>
</evidence>
<protein>
    <recommendedName>
        <fullName evidence="14">HPr kinase/phosphorylase</fullName>
        <shortName evidence="14">HPrK/P</shortName>
        <ecNumber evidence="14">2.7.11.-</ecNumber>
        <ecNumber evidence="14">2.7.4.-</ecNumber>
    </recommendedName>
    <alternativeName>
        <fullName evidence="14">HPr(Ser) kinase/phosphorylase</fullName>
    </alternativeName>
</protein>
<feature type="active site" evidence="14">
    <location>
        <position position="163"/>
    </location>
</feature>
<evidence type="ECO:0000256" key="7">
    <source>
        <dbReference type="ARBA" id="ARBA00022741"/>
    </source>
</evidence>
<dbReference type="PANTHER" id="PTHR30305:SF1">
    <property type="entry name" value="HPR KINASE_PHOSPHORYLASE"/>
    <property type="match status" value="1"/>
</dbReference>
<reference evidence="17 18" key="1">
    <citation type="submission" date="2018-07" db="EMBL/GenBank/DDBJ databases">
        <title>GABA Modulating Bacteria of the Human Gut Microbiota.</title>
        <authorList>
            <person name="Strandwitz P."/>
            <person name="Kim K.H."/>
            <person name="Terekhova D."/>
            <person name="Liu J.K."/>
            <person name="Sharma A."/>
            <person name="Levering J."/>
            <person name="Mcdonald D."/>
            <person name="Dietrich D."/>
            <person name="Ramadhar T.R."/>
            <person name="Lekbua A."/>
            <person name="Mroue N."/>
            <person name="Liston C."/>
            <person name="Stewart E.J."/>
            <person name="Dubin M.J."/>
            <person name="Zengler K."/>
            <person name="Knight R."/>
            <person name="Gilbert J.A."/>
            <person name="Clardy J."/>
            <person name="Lewis K."/>
        </authorList>
    </citation>
    <scope>NUCLEOTIDE SEQUENCE [LARGE SCALE GENOMIC DNA]</scope>
    <source>
        <strain evidence="17 18">KLE1738</strain>
    </source>
</reference>
<name>A0A3E2B1T3_9FIRM</name>
<keyword evidence="12 14" id="KW-0119">Carbohydrate metabolism</keyword>
<evidence type="ECO:0000256" key="8">
    <source>
        <dbReference type="ARBA" id="ARBA00022777"/>
    </source>
</evidence>
<evidence type="ECO:0000256" key="11">
    <source>
        <dbReference type="ARBA" id="ARBA00023268"/>
    </source>
</evidence>
<dbReference type="RefSeq" id="WP_117142610.1">
    <property type="nucleotide sequence ID" value="NZ_CAKXKJ010000034.1"/>
</dbReference>
<organism evidence="17 18">
    <name type="scientific">Evtepia gabavorous</name>
    <dbReference type="NCBI Taxonomy" id="2211183"/>
    <lineage>
        <taxon>Bacteria</taxon>
        <taxon>Bacillati</taxon>
        <taxon>Bacillota</taxon>
        <taxon>Clostridia</taxon>
        <taxon>Eubacteriales</taxon>
        <taxon>Evtepia</taxon>
    </lineage>
</organism>
<feature type="domain" description="HPr(Ser) kinase/phosphorylase N-terminal" evidence="15">
    <location>
        <begin position="7"/>
        <end position="131"/>
    </location>
</feature>
<dbReference type="HAMAP" id="MF_01249">
    <property type="entry name" value="HPr_kinase"/>
    <property type="match status" value="1"/>
</dbReference>
<dbReference type="Gene3D" id="3.40.50.300">
    <property type="entry name" value="P-loop containing nucleotide triphosphate hydrolases"/>
    <property type="match status" value="1"/>
</dbReference>
<comment type="domain">
    <text evidence="14">The Walker A ATP-binding motif also binds Pi and PPi.</text>
</comment>
<dbReference type="GO" id="GO:0000155">
    <property type="term" value="F:phosphorelay sensor kinase activity"/>
    <property type="evidence" value="ECO:0007669"/>
    <property type="project" value="InterPro"/>
</dbReference>
<dbReference type="NCBIfam" id="TIGR00679">
    <property type="entry name" value="hpr-ser"/>
    <property type="match status" value="1"/>
</dbReference>
<comment type="catalytic activity">
    <reaction evidence="1 14">
        <text>[HPr protein]-L-serine + ATP = [HPr protein]-O-phospho-L-serine + ADP + H(+)</text>
        <dbReference type="Rhea" id="RHEA:46600"/>
        <dbReference type="Rhea" id="RHEA-COMP:11602"/>
        <dbReference type="Rhea" id="RHEA-COMP:11603"/>
        <dbReference type="ChEBI" id="CHEBI:15378"/>
        <dbReference type="ChEBI" id="CHEBI:29999"/>
        <dbReference type="ChEBI" id="CHEBI:30616"/>
        <dbReference type="ChEBI" id="CHEBI:83421"/>
        <dbReference type="ChEBI" id="CHEBI:456216"/>
    </reaction>
</comment>
<evidence type="ECO:0000256" key="6">
    <source>
        <dbReference type="ARBA" id="ARBA00022723"/>
    </source>
</evidence>
<dbReference type="Pfam" id="PF02603">
    <property type="entry name" value="Hpr_kinase_N"/>
    <property type="match status" value="1"/>
</dbReference>
<evidence type="ECO:0000259" key="15">
    <source>
        <dbReference type="Pfam" id="PF02603"/>
    </source>
</evidence>
<dbReference type="EC" id="2.7.11.-" evidence="14"/>
<dbReference type="GO" id="GO:0004674">
    <property type="term" value="F:protein serine/threonine kinase activity"/>
    <property type="evidence" value="ECO:0007669"/>
    <property type="project" value="UniProtKB-KW"/>
</dbReference>
<evidence type="ECO:0000313" key="18">
    <source>
        <dbReference type="Proteomes" id="UP000260649"/>
    </source>
</evidence>
<dbReference type="EMBL" id="QQRQ01000021">
    <property type="protein sequence ID" value="RFT05945.1"/>
    <property type="molecule type" value="Genomic_DNA"/>
</dbReference>
<feature type="binding site" evidence="14">
    <location>
        <position position="164"/>
    </location>
    <ligand>
        <name>Mg(2+)</name>
        <dbReference type="ChEBI" id="CHEBI:18420"/>
    </ligand>
</feature>
<dbReference type="InterPro" id="IPR003755">
    <property type="entry name" value="HPr(Ser)_kin/Pase"/>
</dbReference>
<dbReference type="OrthoDB" id="9778803at2"/>
<comment type="caution">
    <text evidence="17">The sequence shown here is derived from an EMBL/GenBank/DDBJ whole genome shotgun (WGS) entry which is preliminary data.</text>
</comment>
<dbReference type="InterPro" id="IPR011126">
    <property type="entry name" value="Hpr_kin/Pase_Hpr_N"/>
</dbReference>
<keyword evidence="10 14" id="KW-0460">Magnesium</keyword>
<evidence type="ECO:0000259" key="16">
    <source>
        <dbReference type="Pfam" id="PF07475"/>
    </source>
</evidence>
<keyword evidence="4 14" id="KW-0723">Serine/threonine-protein kinase</keyword>
<dbReference type="GO" id="GO:0006109">
    <property type="term" value="P:regulation of carbohydrate metabolic process"/>
    <property type="evidence" value="ECO:0007669"/>
    <property type="project" value="UniProtKB-UniRule"/>
</dbReference>
<feature type="region of interest" description="Important for the catalytic mechanism of dephosphorylation" evidence="14">
    <location>
        <begin position="267"/>
        <end position="272"/>
    </location>
</feature>
<keyword evidence="11 14" id="KW-0511">Multifunctional enzyme</keyword>
<evidence type="ECO:0000313" key="17">
    <source>
        <dbReference type="EMBL" id="RFT05945.1"/>
    </source>
</evidence>
<dbReference type="GO" id="GO:0004712">
    <property type="term" value="F:protein serine/threonine/tyrosine kinase activity"/>
    <property type="evidence" value="ECO:0007669"/>
    <property type="project" value="UniProtKB-UniRule"/>
</dbReference>
<dbReference type="EC" id="2.7.4.-" evidence="14"/>
<keyword evidence="18" id="KW-1185">Reference proteome</keyword>
<evidence type="ECO:0000256" key="3">
    <source>
        <dbReference type="ARBA" id="ARBA00006883"/>
    </source>
</evidence>
<keyword evidence="9 14" id="KW-0067">ATP-binding</keyword>
<comment type="similarity">
    <text evidence="3 14">Belongs to the HPrK/P family.</text>
</comment>
<dbReference type="InterPro" id="IPR028979">
    <property type="entry name" value="Ser_kin/Pase_Hpr-like_N_sf"/>
</dbReference>
<evidence type="ECO:0000256" key="12">
    <source>
        <dbReference type="ARBA" id="ARBA00023277"/>
    </source>
</evidence>
<keyword evidence="6 14" id="KW-0479">Metal-binding</keyword>
<dbReference type="SUPFAM" id="SSF53795">
    <property type="entry name" value="PEP carboxykinase-like"/>
    <property type="match status" value="1"/>
</dbReference>
<gene>
    <name evidence="14 17" type="primary">hprK</name>
    <name evidence="17" type="ORF">DV520_09935</name>
</gene>
<dbReference type="GO" id="GO:0000287">
    <property type="term" value="F:magnesium ion binding"/>
    <property type="evidence" value="ECO:0007669"/>
    <property type="project" value="UniProtKB-UniRule"/>
</dbReference>
<dbReference type="GO" id="GO:0005524">
    <property type="term" value="F:ATP binding"/>
    <property type="evidence" value="ECO:0007669"/>
    <property type="project" value="UniProtKB-UniRule"/>
</dbReference>
<comment type="function">
    <text evidence="14">Catalyzes the ATP- as well as the pyrophosphate-dependent phosphorylation of a specific serine residue in HPr, a phosphocarrier protein of the phosphoenolpyruvate-dependent sugar phosphotransferase system (PTS). HprK/P also catalyzes the pyrophosphate-producing, inorganic phosphate-dependent dephosphorylation (phosphorolysis) of seryl-phosphorylated HPr (P-Ser-HPr). The two antagonistic activities of HprK/P are regulated by several intracellular metabolites, which change their concentration in response to the absence or presence of rapidly metabolisable carbon sources (glucose, fructose, etc.) in the growth medium. Therefore, by controlling the phosphorylation state of HPr, HPrK/P is a sensor enzyme that plays a major role in the regulation of carbon metabolism and sugar transport: it mediates carbon catabolite repression (CCR), and regulates PTS-catalyzed carbohydrate uptake and inducer exclusion.</text>
</comment>
<evidence type="ECO:0000256" key="4">
    <source>
        <dbReference type="ARBA" id="ARBA00022527"/>
    </source>
</evidence>
<dbReference type="InterPro" id="IPR011104">
    <property type="entry name" value="Hpr_kin/Pase_C"/>
</dbReference>
<dbReference type="GeneID" id="97996053"/>
<feature type="active site" evidence="14">
    <location>
        <position position="246"/>
    </location>
</feature>
<proteinExistence type="inferred from homology"/>
<comment type="cofactor">
    <cofactor evidence="2 14">
        <name>Mg(2+)</name>
        <dbReference type="ChEBI" id="CHEBI:18420"/>
    </cofactor>
</comment>
<evidence type="ECO:0000256" key="13">
    <source>
        <dbReference type="ARBA" id="ARBA00047657"/>
    </source>
</evidence>
<dbReference type="SUPFAM" id="SSF75138">
    <property type="entry name" value="HprK N-terminal domain-like"/>
    <property type="match status" value="1"/>
</dbReference>
<dbReference type="Gene3D" id="3.40.1390.20">
    <property type="entry name" value="HprK N-terminal domain-like"/>
    <property type="match status" value="1"/>
</dbReference>
<evidence type="ECO:0000256" key="10">
    <source>
        <dbReference type="ARBA" id="ARBA00022842"/>
    </source>
</evidence>
<comment type="catalytic activity">
    <reaction evidence="13 14">
        <text>[HPr protein]-O-phospho-L-serine + phosphate + H(+) = [HPr protein]-L-serine + diphosphate</text>
        <dbReference type="Rhea" id="RHEA:46604"/>
        <dbReference type="Rhea" id="RHEA-COMP:11602"/>
        <dbReference type="Rhea" id="RHEA-COMP:11603"/>
        <dbReference type="ChEBI" id="CHEBI:15378"/>
        <dbReference type="ChEBI" id="CHEBI:29999"/>
        <dbReference type="ChEBI" id="CHEBI:33019"/>
        <dbReference type="ChEBI" id="CHEBI:43474"/>
        <dbReference type="ChEBI" id="CHEBI:83421"/>
    </reaction>
</comment>
<feature type="binding site" evidence="14">
    <location>
        <begin position="157"/>
        <end position="164"/>
    </location>
    <ligand>
        <name>ATP</name>
        <dbReference type="ChEBI" id="CHEBI:30616"/>
    </ligand>
</feature>
<dbReference type="PANTHER" id="PTHR30305">
    <property type="entry name" value="PROTEIN YJDM-RELATED"/>
    <property type="match status" value="1"/>
</dbReference>
<evidence type="ECO:0000256" key="2">
    <source>
        <dbReference type="ARBA" id="ARBA00001946"/>
    </source>
</evidence>
<comment type="subunit">
    <text evidence="14">Homohexamer.</text>
</comment>
<feature type="region of interest" description="Important for the catalytic mechanism of both phosphorylation and dephosphorylation" evidence="14">
    <location>
        <begin position="204"/>
        <end position="213"/>
    </location>
</feature>
<dbReference type="Pfam" id="PF07475">
    <property type="entry name" value="Hpr_kinase_C"/>
    <property type="match status" value="1"/>
</dbReference>
<dbReference type="AlphaFoldDB" id="A0A3E2B1T3"/>
<feature type="active site" evidence="14">
    <location>
        <position position="142"/>
    </location>
</feature>
<feature type="domain" description="HPr kinase/phosphorylase C-terminal" evidence="16">
    <location>
        <begin position="134"/>
        <end position="301"/>
    </location>
</feature>
<dbReference type="FunFam" id="3.40.50.300:FF:000174">
    <property type="entry name" value="HPr kinase/phosphorylase"/>
    <property type="match status" value="1"/>
</dbReference>
<accession>A0A3E2B1T3</accession>
<evidence type="ECO:0000256" key="1">
    <source>
        <dbReference type="ARBA" id="ARBA00001120"/>
    </source>
</evidence>
<evidence type="ECO:0000256" key="14">
    <source>
        <dbReference type="HAMAP-Rule" id="MF_01249"/>
    </source>
</evidence>
<evidence type="ECO:0000256" key="5">
    <source>
        <dbReference type="ARBA" id="ARBA00022679"/>
    </source>
</evidence>
<dbReference type="InterPro" id="IPR027417">
    <property type="entry name" value="P-loop_NTPase"/>
</dbReference>
<dbReference type="Proteomes" id="UP000260649">
    <property type="component" value="Unassembled WGS sequence"/>
</dbReference>
<keyword evidence="5 14" id="KW-0808">Transferase</keyword>
<sequence length="333" mass="38052">MASQSAIKLTKLVERFELEVLNQGKNYDRCLIRADDINRPALQILGFFDYFAPDRIQVIGKVEWTYLNNQSPEERRKCFDAFLEKPIPALILTRSLEPFPELMEMAVKHKRTILRSKEDTSLFIPNFTDWLKARLSPRITRHGVLVDVYGEGVLLMGESGVGKSETAVELVKRGHRLVADDAVEIRHIGTRLVGSAPELIRHYIELRGIGVVDIQQLFGMSAVREDQDINLVVNLEQWNDQVFYDRLGTNEEFTTILDMKIPAITIPIKPGRNLAIIVEVAAMNNRHKRMGYNAAQEFAKQLDAHFEQMMLSSQLDAADDYDEYESLSGEEEE</sequence>
<comment type="miscellaneous">
    <text evidence="14">Both phosphorylation and phosphorolysis are carried out by the same active site and suggest a common mechanism for both reactions.</text>
</comment>
<feature type="binding site" evidence="14">
    <location>
        <position position="205"/>
    </location>
    <ligand>
        <name>Mg(2+)</name>
        <dbReference type="ChEBI" id="CHEBI:18420"/>
    </ligand>
</feature>
<feature type="active site" description="Proton acceptor; for phosphorylation activity. Proton donor; for dephosphorylation activity" evidence="14">
    <location>
        <position position="181"/>
    </location>
</feature>
<keyword evidence="8 14" id="KW-0418">Kinase</keyword>